<dbReference type="EMBL" id="GEGO01004306">
    <property type="protein sequence ID" value="JAR91098.1"/>
    <property type="molecule type" value="Transcribed_RNA"/>
</dbReference>
<dbReference type="InterPro" id="IPR000718">
    <property type="entry name" value="Peptidase_M13"/>
</dbReference>
<dbReference type="GO" id="GO:0006508">
    <property type="term" value="P:proteolysis"/>
    <property type="evidence" value="ECO:0007669"/>
    <property type="project" value="InterPro"/>
</dbReference>
<dbReference type="SUPFAM" id="SSF55486">
    <property type="entry name" value="Metalloproteases ('zincins'), catalytic domain"/>
    <property type="match status" value="1"/>
</dbReference>
<reference evidence="2" key="1">
    <citation type="journal article" date="2018" name="PLoS Negl. Trop. Dis.">
        <title>Sialome diversity of ticks revealed by RNAseq of single tick salivary glands.</title>
        <authorList>
            <person name="Perner J."/>
            <person name="Kropackova S."/>
            <person name="Kopacek P."/>
            <person name="Ribeiro J.M."/>
        </authorList>
    </citation>
    <scope>NUCLEOTIDE SEQUENCE</scope>
    <source>
        <strain evidence="2">Siblings of single egg batch collected in Ceske Budejovice</strain>
        <tissue evidence="2">Salivary glands</tissue>
    </source>
</reference>
<evidence type="ECO:0000313" key="2">
    <source>
        <dbReference type="EMBL" id="JAR91098.1"/>
    </source>
</evidence>
<organism evidence="2">
    <name type="scientific">Ixodes ricinus</name>
    <name type="common">Common tick</name>
    <name type="synonym">Acarus ricinus</name>
    <dbReference type="NCBI Taxonomy" id="34613"/>
    <lineage>
        <taxon>Eukaryota</taxon>
        <taxon>Metazoa</taxon>
        <taxon>Ecdysozoa</taxon>
        <taxon>Arthropoda</taxon>
        <taxon>Chelicerata</taxon>
        <taxon>Arachnida</taxon>
        <taxon>Acari</taxon>
        <taxon>Parasitiformes</taxon>
        <taxon>Ixodida</taxon>
        <taxon>Ixodoidea</taxon>
        <taxon>Ixodidae</taxon>
        <taxon>Ixodinae</taxon>
        <taxon>Ixodes</taxon>
    </lineage>
</organism>
<sequence>YNENLFKQSPVIHFLEAMKKQSAIYKDELKTGIPRLTIPLPLVSNFDFAIHYIPGTNRMYIPLSYFGYIYKANNTKQRTFYAIKVIPDAVRAFSDIFMNSGSTPDTTWSSRTVQNFSSIEQCVYDFFTYENLPINKNEIKNITKLMHSLIAELLMLPPTYELFQKVRKKASENDRGFTERGFSPLLDPQIFNYFLVESSCVPTGKAKVTKNTLLQIGVPVNTRINKALSSWSEFSDIFQCPSTAKMNLKKELKCDLYTVPSSGRQFASILFDE</sequence>
<name>A0A147BJZ9_IXORI</name>
<evidence type="ECO:0000259" key="1">
    <source>
        <dbReference type="Pfam" id="PF01431"/>
    </source>
</evidence>
<feature type="non-terminal residue" evidence="2">
    <location>
        <position position="1"/>
    </location>
</feature>
<dbReference type="PROSITE" id="PS51885">
    <property type="entry name" value="NEPRILYSIN"/>
    <property type="match status" value="1"/>
</dbReference>
<dbReference type="Pfam" id="PF01431">
    <property type="entry name" value="Peptidase_M13"/>
    <property type="match status" value="1"/>
</dbReference>
<dbReference type="Gene3D" id="3.40.390.10">
    <property type="entry name" value="Collagenase (Catalytic Domain)"/>
    <property type="match status" value="1"/>
</dbReference>
<dbReference type="InterPro" id="IPR024079">
    <property type="entry name" value="MetalloPept_cat_dom_sf"/>
</dbReference>
<dbReference type="AlphaFoldDB" id="A0A147BJZ9"/>
<protein>
    <submittedName>
        <fullName evidence="2">Putative m13 family peptidase</fullName>
    </submittedName>
</protein>
<dbReference type="InterPro" id="IPR018497">
    <property type="entry name" value="Peptidase_M13_C"/>
</dbReference>
<proteinExistence type="predicted"/>
<accession>A0A147BJZ9</accession>
<dbReference type="GO" id="GO:0004222">
    <property type="term" value="F:metalloendopeptidase activity"/>
    <property type="evidence" value="ECO:0007669"/>
    <property type="project" value="InterPro"/>
</dbReference>
<feature type="domain" description="Peptidase M13 C-terminal" evidence="1">
    <location>
        <begin position="107"/>
        <end position="254"/>
    </location>
</feature>